<gene>
    <name evidence="2" type="ORF">Goe2_c19400</name>
</gene>
<protein>
    <submittedName>
        <fullName evidence="2">Uncharacterized protein</fullName>
    </submittedName>
</protein>
<name>A0A217EQU5_9CAUD</name>
<accession>A0A217EQU5</accession>
<sequence length="57" mass="6166">MERPHIYMLIGSILGIIGAIILAFYYTSNSLFVGICSLVVFILGAVLCLIGVVDEFS</sequence>
<dbReference type="EMBL" id="KY368639">
    <property type="protein sequence ID" value="APZ82430.1"/>
    <property type="molecule type" value="Genomic_DNA"/>
</dbReference>
<keyword evidence="1" id="KW-0812">Transmembrane</keyword>
<reference evidence="2 3" key="1">
    <citation type="journal article" date="2017" name="Viruses">
        <title>Characterization of Bacillus subtilis Viruses vB_BsuM-Goe2 and vB_BsuM-Goe3.</title>
        <authorList>
            <person name="Willms I.M."/>
            <person name="Hoppert M."/>
            <person name="Hertel R."/>
        </authorList>
    </citation>
    <scope>NUCLEOTIDE SEQUENCE [LARGE SCALE GENOMIC DNA]</scope>
</reference>
<dbReference type="Proteomes" id="UP000224660">
    <property type="component" value="Segment"/>
</dbReference>
<proteinExistence type="predicted"/>
<organism evidence="2 3">
    <name type="scientific">Bacillus phage vB_BsuM-Goe2</name>
    <dbReference type="NCBI Taxonomy" id="1933062"/>
    <lineage>
        <taxon>Viruses</taxon>
        <taxon>Duplodnaviria</taxon>
        <taxon>Heunggongvirae</taxon>
        <taxon>Uroviricota</taxon>
        <taxon>Caudoviricetes</taxon>
        <taxon>Herelleviridae</taxon>
        <taxon>Spounavirinae</taxon>
        <taxon>Okubovirus</taxon>
        <taxon>Okubovirus camphawk</taxon>
    </lineage>
</organism>
<evidence type="ECO:0000256" key="1">
    <source>
        <dbReference type="SAM" id="Phobius"/>
    </source>
</evidence>
<feature type="transmembrane region" description="Helical" evidence="1">
    <location>
        <begin position="32"/>
        <end position="53"/>
    </location>
</feature>
<keyword evidence="1" id="KW-0472">Membrane</keyword>
<feature type="transmembrane region" description="Helical" evidence="1">
    <location>
        <begin position="7"/>
        <end position="26"/>
    </location>
</feature>
<evidence type="ECO:0000313" key="3">
    <source>
        <dbReference type="Proteomes" id="UP000224660"/>
    </source>
</evidence>
<evidence type="ECO:0000313" key="2">
    <source>
        <dbReference type="EMBL" id="APZ82430.1"/>
    </source>
</evidence>
<keyword evidence="1" id="KW-1133">Transmembrane helix</keyword>